<name>A0A8H8CUD9_AJECA</name>
<reference evidence="1 2" key="1">
    <citation type="submission" date="2021-01" db="EMBL/GenBank/DDBJ databases">
        <title>Chromosome-level genome assembly of a human fungal pathogen reveals clustering of transcriptionally co-regulated genes.</title>
        <authorList>
            <person name="Voorhies M."/>
            <person name="Cohen S."/>
            <person name="Shea T.P."/>
            <person name="Petrus S."/>
            <person name="Munoz J.F."/>
            <person name="Poplawski S."/>
            <person name="Goldman W.E."/>
            <person name="Michael T."/>
            <person name="Cuomo C.A."/>
            <person name="Sil A."/>
            <person name="Beyhan S."/>
        </authorList>
    </citation>
    <scope>NUCLEOTIDE SEQUENCE [LARGE SCALE GENOMIC DNA]</scope>
    <source>
        <strain evidence="1 2">G184AR</strain>
    </source>
</reference>
<gene>
    <name evidence="1" type="ORF">I7I52_08076</name>
</gene>
<evidence type="ECO:0000313" key="1">
    <source>
        <dbReference type="EMBL" id="KAG5290911.1"/>
    </source>
</evidence>
<protein>
    <submittedName>
        <fullName evidence="1">Uncharacterized protein</fullName>
    </submittedName>
</protein>
<evidence type="ECO:0000313" key="2">
    <source>
        <dbReference type="Proteomes" id="UP000670092"/>
    </source>
</evidence>
<dbReference type="VEuPathDB" id="FungiDB:I7I52_08076"/>
<sequence length="86" mass="9569">MPEGSRRPAPTSPEILEGWANKRIIGESQDFDLRPRPGRITLSVLCSRGWDLRCQCGCCRSSIFTLSTSAASLHRYLAPFVFPTSI</sequence>
<dbReference type="EMBL" id="JAEVHI010000005">
    <property type="protein sequence ID" value="KAG5290911.1"/>
    <property type="molecule type" value="Genomic_DNA"/>
</dbReference>
<accession>A0A8H8CUD9</accession>
<dbReference type="AlphaFoldDB" id="A0A8H8CUD9"/>
<organism evidence="1 2">
    <name type="scientific">Ajellomyces capsulatus</name>
    <name type="common">Darling's disease fungus</name>
    <name type="synonym">Histoplasma capsulatum</name>
    <dbReference type="NCBI Taxonomy" id="5037"/>
    <lineage>
        <taxon>Eukaryota</taxon>
        <taxon>Fungi</taxon>
        <taxon>Dikarya</taxon>
        <taxon>Ascomycota</taxon>
        <taxon>Pezizomycotina</taxon>
        <taxon>Eurotiomycetes</taxon>
        <taxon>Eurotiomycetidae</taxon>
        <taxon>Onygenales</taxon>
        <taxon>Ajellomycetaceae</taxon>
        <taxon>Histoplasma</taxon>
    </lineage>
</organism>
<proteinExistence type="predicted"/>
<dbReference type="Proteomes" id="UP000670092">
    <property type="component" value="Unassembled WGS sequence"/>
</dbReference>
<comment type="caution">
    <text evidence="1">The sequence shown here is derived from an EMBL/GenBank/DDBJ whole genome shotgun (WGS) entry which is preliminary data.</text>
</comment>